<feature type="domain" description="Guanylate kinase/L-type calcium channel beta subunit" evidence="7">
    <location>
        <begin position="2"/>
        <end position="181"/>
    </location>
</feature>
<evidence type="ECO:0000313" key="8">
    <source>
        <dbReference type="EMBL" id="MBM7059613.1"/>
    </source>
</evidence>
<dbReference type="InterPro" id="IPR008145">
    <property type="entry name" value="GK/Ca_channel_bsu"/>
</dbReference>
<dbReference type="SUPFAM" id="SSF52540">
    <property type="entry name" value="P-loop containing nucleoside triphosphate hydrolases"/>
    <property type="match status" value="1"/>
</dbReference>
<comment type="catalytic activity">
    <reaction evidence="1 6">
        <text>alpha-D-ribose 1,5-bisphosphate + ATP = 5-phospho-alpha-D-ribose 1-diphosphate + ADP</text>
        <dbReference type="Rhea" id="RHEA:20109"/>
        <dbReference type="ChEBI" id="CHEBI:30616"/>
        <dbReference type="ChEBI" id="CHEBI:58017"/>
        <dbReference type="ChEBI" id="CHEBI:68688"/>
        <dbReference type="ChEBI" id="CHEBI:456216"/>
        <dbReference type="EC" id="2.7.4.23"/>
    </reaction>
</comment>
<dbReference type="InterPro" id="IPR012699">
    <property type="entry name" value="PhnN"/>
</dbReference>
<evidence type="ECO:0000256" key="5">
    <source>
        <dbReference type="ARBA" id="ARBA00022840"/>
    </source>
</evidence>
<gene>
    <name evidence="6 8" type="primary">phnN</name>
    <name evidence="8" type="ORF">JQX08_02725</name>
</gene>
<dbReference type="EC" id="2.7.4.23" evidence="6"/>
<comment type="function">
    <text evidence="6">Catalyzes the phosphorylation of ribose 1,5-bisphosphate to 5-phospho-D-ribosyl alpha-1-diphosphate (PRPP).</text>
</comment>
<name>A0ABS2ICQ4_9GAMM</name>
<dbReference type="PANTHER" id="PTHR23117:SF8">
    <property type="entry name" value="RIBOSE 1,5-BISPHOSPHATE PHOSPHOKINASE PHNN"/>
    <property type="match status" value="1"/>
</dbReference>
<dbReference type="NCBIfam" id="NF007485">
    <property type="entry name" value="PRK10078.1"/>
    <property type="match status" value="1"/>
</dbReference>
<comment type="caution">
    <text evidence="8">The sequence shown here is derived from an EMBL/GenBank/DDBJ whole genome shotgun (WGS) entry which is preliminary data.</text>
</comment>
<protein>
    <recommendedName>
        <fullName evidence="6">Ribose 1,5-bisphosphate phosphokinase PhnN</fullName>
        <ecNumber evidence="6">2.7.4.23</ecNumber>
    </recommendedName>
    <alternativeName>
        <fullName evidence="6">Ribose 1,5-bisphosphokinase</fullName>
    </alternativeName>
</protein>
<dbReference type="PANTHER" id="PTHR23117">
    <property type="entry name" value="GUANYLATE KINASE-RELATED"/>
    <property type="match status" value="1"/>
</dbReference>
<reference evidence="8 9" key="1">
    <citation type="submission" date="2021-02" db="EMBL/GenBank/DDBJ databases">
        <authorList>
            <person name="Lee D.-H."/>
        </authorList>
    </citation>
    <scope>NUCLEOTIDE SEQUENCE [LARGE SCALE GENOMIC DNA]</scope>
    <source>
        <strain evidence="8 9">UL073</strain>
    </source>
</reference>
<accession>A0ABS2ICQ4</accession>
<proteinExistence type="inferred from homology"/>
<evidence type="ECO:0000256" key="3">
    <source>
        <dbReference type="ARBA" id="ARBA00022679"/>
    </source>
</evidence>
<comment type="similarity">
    <text evidence="6">Belongs to the ribose 1,5-bisphosphokinase family.</text>
</comment>
<dbReference type="NCBIfam" id="TIGR02322">
    <property type="entry name" value="phosphon_PhnN"/>
    <property type="match status" value="1"/>
</dbReference>
<evidence type="ECO:0000256" key="1">
    <source>
        <dbReference type="ARBA" id="ARBA00000373"/>
    </source>
</evidence>
<sequence>MAGRLLYLMGASGVGKDSLLLAARDFLLARGCHIVRRVVTRSGEAAGEDAIAVSHAQFAEMEQQGAFALSWRAHGLAYGIPAEIDGWLAQGDDVVVNGSRGHWAKVRQRYPDACGILLQVAPDELRRRLLARGRESAAEIEKRLARNRLFEAGFDDVLRLDNSGPLEQTVQRLLALLADRGMTNDAPLANMPAGSQ</sequence>
<keyword evidence="5 6" id="KW-0067">ATP-binding</keyword>
<dbReference type="Gene3D" id="3.40.50.300">
    <property type="entry name" value="P-loop containing nucleotide triphosphate hydrolases"/>
    <property type="match status" value="1"/>
</dbReference>
<evidence type="ECO:0000256" key="2">
    <source>
        <dbReference type="ARBA" id="ARBA00005069"/>
    </source>
</evidence>
<organism evidence="8 9">
    <name type="scientific">Zestomonas insulae</name>
    <dbReference type="NCBI Taxonomy" id="2809017"/>
    <lineage>
        <taxon>Bacteria</taxon>
        <taxon>Pseudomonadati</taxon>
        <taxon>Pseudomonadota</taxon>
        <taxon>Gammaproteobacteria</taxon>
        <taxon>Pseudomonadales</taxon>
        <taxon>Pseudomonadaceae</taxon>
        <taxon>Zestomonas</taxon>
    </lineage>
</organism>
<dbReference type="Pfam" id="PF13238">
    <property type="entry name" value="AAA_18"/>
    <property type="match status" value="1"/>
</dbReference>
<dbReference type="RefSeq" id="WP_204914538.1">
    <property type="nucleotide sequence ID" value="NZ_JAFEUP010000001.1"/>
</dbReference>
<comment type="caution">
    <text evidence="6">Lacks conserved residue(s) required for the propagation of feature annotation.</text>
</comment>
<keyword evidence="9" id="KW-1185">Reference proteome</keyword>
<dbReference type="EMBL" id="JAFEUP010000001">
    <property type="protein sequence ID" value="MBM7059613.1"/>
    <property type="molecule type" value="Genomic_DNA"/>
</dbReference>
<evidence type="ECO:0000256" key="6">
    <source>
        <dbReference type="HAMAP-Rule" id="MF_00836"/>
    </source>
</evidence>
<dbReference type="Proteomes" id="UP000717995">
    <property type="component" value="Unassembled WGS sequence"/>
</dbReference>
<dbReference type="SMART" id="SM00072">
    <property type="entry name" value="GuKc"/>
    <property type="match status" value="1"/>
</dbReference>
<evidence type="ECO:0000259" key="7">
    <source>
        <dbReference type="SMART" id="SM00072"/>
    </source>
</evidence>
<dbReference type="InterPro" id="IPR027417">
    <property type="entry name" value="P-loop_NTPase"/>
</dbReference>
<keyword evidence="4 6" id="KW-0547">Nucleotide-binding</keyword>
<evidence type="ECO:0000313" key="9">
    <source>
        <dbReference type="Proteomes" id="UP000717995"/>
    </source>
</evidence>
<comment type="pathway">
    <text evidence="2 6">Metabolic intermediate biosynthesis; 5-phospho-alpha-D-ribose 1-diphosphate biosynthesis; 5-phospho-alpha-D-ribose 1-diphosphate from D-ribose 5-phosphate (route II): step 3/3.</text>
</comment>
<evidence type="ECO:0000256" key="4">
    <source>
        <dbReference type="ARBA" id="ARBA00022741"/>
    </source>
</evidence>
<keyword evidence="3 6" id="KW-0808">Transferase</keyword>
<dbReference type="HAMAP" id="MF_00836">
    <property type="entry name" value="PhnN"/>
    <property type="match status" value="1"/>
</dbReference>